<evidence type="ECO:0000313" key="1">
    <source>
        <dbReference type="EnsemblMetazoa" id="Aqu2.1.12836_001"/>
    </source>
</evidence>
<dbReference type="AlphaFoldDB" id="A0A1X7TDZ4"/>
<dbReference type="SUPFAM" id="SSF51556">
    <property type="entry name" value="Metallo-dependent hydrolases"/>
    <property type="match status" value="1"/>
</dbReference>
<dbReference type="Gene3D" id="3.20.20.140">
    <property type="entry name" value="Metal-dependent hydrolases"/>
    <property type="match status" value="1"/>
</dbReference>
<name>A0A1X7TDZ4_AMPQE</name>
<organism evidence="1">
    <name type="scientific">Amphimedon queenslandica</name>
    <name type="common">Sponge</name>
    <dbReference type="NCBI Taxonomy" id="400682"/>
    <lineage>
        <taxon>Eukaryota</taxon>
        <taxon>Metazoa</taxon>
        <taxon>Porifera</taxon>
        <taxon>Demospongiae</taxon>
        <taxon>Heteroscleromorpha</taxon>
        <taxon>Haplosclerida</taxon>
        <taxon>Niphatidae</taxon>
        <taxon>Amphimedon</taxon>
    </lineage>
</organism>
<protein>
    <submittedName>
        <fullName evidence="1">Uncharacterized protein</fullName>
    </submittedName>
</protein>
<dbReference type="InParanoid" id="A0A1X7TDZ4"/>
<accession>A0A1X7TDZ4</accession>
<dbReference type="InterPro" id="IPR032466">
    <property type="entry name" value="Metal_Hydrolase"/>
</dbReference>
<dbReference type="EnsemblMetazoa" id="Aqu2.1.12836_001">
    <property type="protein sequence ID" value="Aqu2.1.12836_001"/>
    <property type="gene ID" value="Aqu2.1.12836"/>
</dbReference>
<reference evidence="1" key="1">
    <citation type="submission" date="2017-05" db="UniProtKB">
        <authorList>
            <consortium name="EnsemblMetazoa"/>
        </authorList>
    </citation>
    <scope>IDENTIFICATION</scope>
</reference>
<proteinExistence type="predicted"/>
<sequence length="89" mass="10106">LYLMLYQMAGSFTCTVILALLKWNLNLHIKSPCNLYTGLTGHITQFEFKNSRTITGDLLLLDRLLIETDSPYMMPFSMRPGCSSAHCMV</sequence>